<dbReference type="PANTHER" id="PTHR30065">
    <property type="entry name" value="FLAGELLAR BIOSYNTHETIC PROTEIN FLIR"/>
    <property type="match status" value="1"/>
</dbReference>
<keyword evidence="5 10" id="KW-0812">Transmembrane</keyword>
<evidence type="ECO:0000256" key="6">
    <source>
        <dbReference type="ARBA" id="ARBA00022989"/>
    </source>
</evidence>
<evidence type="ECO:0000313" key="14">
    <source>
        <dbReference type="Proteomes" id="UP000016646"/>
    </source>
</evidence>
<keyword evidence="8 10" id="KW-0975">Bacterial flagellum</keyword>
<dbReference type="PATRIC" id="fig|1125725.3.peg.2016"/>
<dbReference type="Proteomes" id="UP000016646">
    <property type="component" value="Unassembled WGS sequence"/>
</dbReference>
<evidence type="ECO:0000256" key="2">
    <source>
        <dbReference type="ARBA" id="ARBA00009772"/>
    </source>
</evidence>
<feature type="transmembrane region" description="Helical" evidence="10">
    <location>
        <begin position="187"/>
        <end position="210"/>
    </location>
</feature>
<protein>
    <recommendedName>
        <fullName evidence="3 9">Flagellar biosynthetic protein FliR</fullName>
    </recommendedName>
</protein>
<dbReference type="OrthoDB" id="363096at2"/>
<keyword evidence="4 10" id="KW-1003">Cell membrane</keyword>
<dbReference type="InterPro" id="IPR002010">
    <property type="entry name" value="T3SS_IM_R"/>
</dbReference>
<dbReference type="STRING" id="1125725.HMPREF1325_1173"/>
<dbReference type="RefSeq" id="WP_021331001.1">
    <property type="nucleotide sequence ID" value="NZ_AUZJ01000050.1"/>
</dbReference>
<evidence type="ECO:0000256" key="5">
    <source>
        <dbReference type="ARBA" id="ARBA00022692"/>
    </source>
</evidence>
<dbReference type="EMBL" id="AVQI01000056">
    <property type="protein sequence ID" value="ERK01464.1"/>
    <property type="molecule type" value="Genomic_DNA"/>
</dbReference>
<dbReference type="AlphaFoldDB" id="U1FKX3"/>
<feature type="transmembrane region" description="Helical" evidence="10">
    <location>
        <begin position="41"/>
        <end position="62"/>
    </location>
</feature>
<feature type="transmembrane region" description="Helical" evidence="10">
    <location>
        <begin position="222"/>
        <end position="241"/>
    </location>
</feature>
<dbReference type="PRINTS" id="PR00953">
    <property type="entry name" value="TYPE3IMRPROT"/>
</dbReference>
<sequence>MIDRIVSHAPIFLLIAVRCFALLMTLPLFSMRSVPRAAKIALAGYMAYALVPHVDFSSYAPYISSSGLFDLSYAFLLAGEAMIGLIIGFFITILFSAFSTAGQFFAFQMGLSASEVYDALAQVENPLMGQYLNLVAMLLFLQSKWFQKLFLRGLVSSFASMNVFALLEAKERIVRFLVGSLTELFSASLVIALPLMGTLLLINICMGILARAAPQMNLLSEGFALLLLTSFFVITALMPQLCDFFERSFNAGITSLIAIISGGAS</sequence>
<evidence type="ECO:0000256" key="7">
    <source>
        <dbReference type="ARBA" id="ARBA00023136"/>
    </source>
</evidence>
<comment type="subcellular location">
    <subcellularLocation>
        <location evidence="10">Cell membrane</location>
        <topology evidence="10">Multi-pass membrane protein</topology>
    </subcellularLocation>
    <subcellularLocation>
        <location evidence="10">Bacterial flagellum basal body</location>
    </subcellularLocation>
</comment>
<keyword evidence="14" id="KW-1185">Reference proteome</keyword>
<evidence type="ECO:0000256" key="1">
    <source>
        <dbReference type="ARBA" id="ARBA00002578"/>
    </source>
</evidence>
<comment type="caution">
    <text evidence="11">The sequence shown here is derived from an EMBL/GenBank/DDBJ whole genome shotgun (WGS) entry which is preliminary data.</text>
</comment>
<gene>
    <name evidence="11" type="primary">fliR</name>
    <name evidence="12" type="ORF">HMPREF0860_1381</name>
    <name evidence="11" type="ORF">HMPREF1325_1173</name>
</gene>
<accession>U1FKX3</accession>
<dbReference type="GO" id="GO:0044780">
    <property type="term" value="P:bacterial-type flagellum assembly"/>
    <property type="evidence" value="ECO:0007669"/>
    <property type="project" value="UniProtKB-UniRule"/>
</dbReference>
<dbReference type="GO" id="GO:0006605">
    <property type="term" value="P:protein targeting"/>
    <property type="evidence" value="ECO:0007669"/>
    <property type="project" value="UniProtKB-UniRule"/>
</dbReference>
<keyword evidence="11" id="KW-0966">Cell projection</keyword>
<evidence type="ECO:0000256" key="9">
    <source>
        <dbReference type="NCBIfam" id="TIGR01400"/>
    </source>
</evidence>
<evidence type="ECO:0000256" key="4">
    <source>
        <dbReference type="ARBA" id="ARBA00022475"/>
    </source>
</evidence>
<feature type="transmembrane region" description="Helical" evidence="10">
    <location>
        <begin position="149"/>
        <end position="167"/>
    </location>
</feature>
<reference evidence="13 14" key="1">
    <citation type="submission" date="2013-08" db="EMBL/GenBank/DDBJ databases">
        <authorList>
            <person name="Durkin A.S."/>
            <person name="Haft D.R."/>
            <person name="McCorrison J."/>
            <person name="Torralba M."/>
            <person name="Gillis M."/>
            <person name="Haft D.H."/>
            <person name="Methe B."/>
            <person name="Sutton G."/>
            <person name="Nelson K.E."/>
        </authorList>
    </citation>
    <scope>NUCLEOTIDE SEQUENCE [LARGE SCALE GENOMIC DNA]</scope>
    <source>
        <strain evidence="12 14">ATCC 35536</strain>
        <strain evidence="11 13">VPI DR56BR1116</strain>
    </source>
</reference>
<dbReference type="PANTHER" id="PTHR30065:SF1">
    <property type="entry name" value="SURFACE PRESENTATION OF ANTIGENS PROTEIN SPAR"/>
    <property type="match status" value="1"/>
</dbReference>
<keyword evidence="11" id="KW-0969">Cilium</keyword>
<name>U1FKX3_TRESO</name>
<dbReference type="EMBL" id="AUZJ01000050">
    <property type="protein sequence ID" value="ERF60036.1"/>
    <property type="molecule type" value="Genomic_DNA"/>
</dbReference>
<dbReference type="NCBIfam" id="TIGR01400">
    <property type="entry name" value="fliR"/>
    <property type="match status" value="1"/>
</dbReference>
<dbReference type="Pfam" id="PF01311">
    <property type="entry name" value="Bac_export_1"/>
    <property type="match status" value="1"/>
</dbReference>
<comment type="function">
    <text evidence="1 10">Role in flagellar biosynthesis.</text>
</comment>
<keyword evidence="6 10" id="KW-1133">Transmembrane helix</keyword>
<feature type="transmembrane region" description="Helical" evidence="10">
    <location>
        <begin position="6"/>
        <end position="29"/>
    </location>
</feature>
<keyword evidence="7 10" id="KW-0472">Membrane</keyword>
<evidence type="ECO:0000313" key="13">
    <source>
        <dbReference type="Proteomes" id="UP000016412"/>
    </source>
</evidence>
<dbReference type="GO" id="GO:0005886">
    <property type="term" value="C:plasma membrane"/>
    <property type="evidence" value="ECO:0007669"/>
    <property type="project" value="UniProtKB-SubCell"/>
</dbReference>
<feature type="transmembrane region" description="Helical" evidence="10">
    <location>
        <begin position="74"/>
        <end position="98"/>
    </location>
</feature>
<evidence type="ECO:0000256" key="3">
    <source>
        <dbReference type="ARBA" id="ARBA00021717"/>
    </source>
</evidence>
<evidence type="ECO:0000313" key="12">
    <source>
        <dbReference type="EMBL" id="ERK01464.1"/>
    </source>
</evidence>
<keyword evidence="11" id="KW-0282">Flagellum</keyword>
<evidence type="ECO:0000313" key="11">
    <source>
        <dbReference type="EMBL" id="ERF60036.1"/>
    </source>
</evidence>
<proteinExistence type="inferred from homology"/>
<organism evidence="11 13">
    <name type="scientific">Treponema socranskii subsp. socranskii VPI DR56BR1116 = ATCC 35536</name>
    <dbReference type="NCBI Taxonomy" id="1125725"/>
    <lineage>
        <taxon>Bacteria</taxon>
        <taxon>Pseudomonadati</taxon>
        <taxon>Spirochaetota</taxon>
        <taxon>Spirochaetia</taxon>
        <taxon>Spirochaetales</taxon>
        <taxon>Treponemataceae</taxon>
        <taxon>Treponema</taxon>
    </lineage>
</organism>
<evidence type="ECO:0000256" key="10">
    <source>
        <dbReference type="RuleBase" id="RU362071"/>
    </source>
</evidence>
<dbReference type="GO" id="GO:0009425">
    <property type="term" value="C:bacterial-type flagellum basal body"/>
    <property type="evidence" value="ECO:0007669"/>
    <property type="project" value="UniProtKB-SubCell"/>
</dbReference>
<dbReference type="Proteomes" id="UP000016412">
    <property type="component" value="Unassembled WGS sequence"/>
</dbReference>
<dbReference type="InterPro" id="IPR006303">
    <property type="entry name" value="FliR"/>
</dbReference>
<dbReference type="eggNOG" id="COG1684">
    <property type="taxonomic scope" value="Bacteria"/>
</dbReference>
<evidence type="ECO:0000256" key="8">
    <source>
        <dbReference type="ARBA" id="ARBA00023143"/>
    </source>
</evidence>
<comment type="similarity">
    <text evidence="2 10">Belongs to the FliR/MopE/SpaR family.</text>
</comment>